<keyword evidence="9 10" id="KW-0961">Cell wall biogenesis/degradation</keyword>
<dbReference type="InterPro" id="IPR006009">
    <property type="entry name" value="GlcNAc_MurG"/>
</dbReference>
<evidence type="ECO:0000313" key="15">
    <source>
        <dbReference type="Proteomes" id="UP000178724"/>
    </source>
</evidence>
<comment type="caution">
    <text evidence="10">Lacks conserved residue(s) required for the propagation of feature annotation.</text>
</comment>
<dbReference type="PANTHER" id="PTHR21015:SF22">
    <property type="entry name" value="GLYCOSYLTRANSFERASE"/>
    <property type="match status" value="1"/>
</dbReference>
<dbReference type="UniPathway" id="UPA00219"/>
<protein>
    <recommendedName>
        <fullName evidence="10">UDP-N-acetylglucosamine--N-acetylmuramyl-(pentapeptide) pyrophosphoryl-undecaprenol N-acetylglucosamine transferase</fullName>
        <ecNumber evidence="10">2.4.1.227</ecNumber>
    </recommendedName>
    <alternativeName>
        <fullName evidence="10">Undecaprenyl-PP-MurNAc-pentapeptide-UDPGlcNAc GlcNAc transferase</fullName>
    </alternativeName>
</protein>
<keyword evidence="6 10" id="KW-0573">Peptidoglycan synthesis</keyword>
<keyword evidence="7 10" id="KW-0472">Membrane</keyword>
<dbReference type="GO" id="GO:0050511">
    <property type="term" value="F:undecaprenyldiphospho-muramoylpentapeptide beta-N-acetylglucosaminyltransferase activity"/>
    <property type="evidence" value="ECO:0007669"/>
    <property type="project" value="UniProtKB-UniRule"/>
</dbReference>
<gene>
    <name evidence="10" type="primary">murG</name>
    <name evidence="14" type="ORF">A2625_02340</name>
</gene>
<dbReference type="GO" id="GO:0005886">
    <property type="term" value="C:plasma membrane"/>
    <property type="evidence" value="ECO:0007669"/>
    <property type="project" value="UniProtKB-SubCell"/>
</dbReference>
<feature type="domain" description="Glycosyltransferase family 28 N-terminal" evidence="12">
    <location>
        <begin position="3"/>
        <end position="138"/>
    </location>
</feature>
<keyword evidence="2 10" id="KW-0132">Cell division</keyword>
<accession>A0A1F4Q1K4</accession>
<keyword evidence="3 10" id="KW-0328">Glycosyltransferase</keyword>
<dbReference type="GO" id="GO:0008360">
    <property type="term" value="P:regulation of cell shape"/>
    <property type="evidence" value="ECO:0007669"/>
    <property type="project" value="UniProtKB-KW"/>
</dbReference>
<dbReference type="Proteomes" id="UP000178724">
    <property type="component" value="Unassembled WGS sequence"/>
</dbReference>
<keyword evidence="5 10" id="KW-0133">Cell shape</keyword>
<dbReference type="SUPFAM" id="SSF53756">
    <property type="entry name" value="UDP-Glycosyltransferase/glycogen phosphorylase"/>
    <property type="match status" value="1"/>
</dbReference>
<evidence type="ECO:0000259" key="12">
    <source>
        <dbReference type="Pfam" id="PF03033"/>
    </source>
</evidence>
<comment type="similarity">
    <text evidence="10">Belongs to the glycosyltransferase 28 family. MurG subfamily.</text>
</comment>
<dbReference type="EMBL" id="METM01000029">
    <property type="protein sequence ID" value="OGB89142.1"/>
    <property type="molecule type" value="Genomic_DNA"/>
</dbReference>
<keyword evidence="11" id="KW-1133">Transmembrane helix</keyword>
<evidence type="ECO:0000256" key="4">
    <source>
        <dbReference type="ARBA" id="ARBA00022679"/>
    </source>
</evidence>
<evidence type="ECO:0000256" key="8">
    <source>
        <dbReference type="ARBA" id="ARBA00023306"/>
    </source>
</evidence>
<feature type="binding site" evidence="10">
    <location>
        <position position="192"/>
    </location>
    <ligand>
        <name>UDP-N-acetyl-alpha-D-glucosamine</name>
        <dbReference type="ChEBI" id="CHEBI:57705"/>
    </ligand>
</feature>
<keyword evidence="8 10" id="KW-0131">Cell cycle</keyword>
<dbReference type="PANTHER" id="PTHR21015">
    <property type="entry name" value="UDP-N-ACETYLGLUCOSAMINE--N-ACETYLMURAMYL-(PENTAPEPTIDE) PYROPHOSPHORYL-UNDECAPRENOL N-ACETYLGLUCOSAMINE TRANSFERASE 1"/>
    <property type="match status" value="1"/>
</dbReference>
<proteinExistence type="inferred from homology"/>
<dbReference type="AlphaFoldDB" id="A0A1F4Q1K4"/>
<feature type="binding site" evidence="10">
    <location>
        <position position="162"/>
    </location>
    <ligand>
        <name>UDP-N-acetyl-alpha-D-glucosamine</name>
        <dbReference type="ChEBI" id="CHEBI:57705"/>
    </ligand>
</feature>
<evidence type="ECO:0000256" key="3">
    <source>
        <dbReference type="ARBA" id="ARBA00022676"/>
    </source>
</evidence>
<evidence type="ECO:0000256" key="11">
    <source>
        <dbReference type="SAM" id="Phobius"/>
    </source>
</evidence>
<evidence type="ECO:0000259" key="13">
    <source>
        <dbReference type="Pfam" id="PF04101"/>
    </source>
</evidence>
<comment type="caution">
    <text evidence="14">The sequence shown here is derived from an EMBL/GenBank/DDBJ whole genome shotgun (WGS) entry which is preliminary data.</text>
</comment>
<keyword evidence="11" id="KW-0812">Transmembrane</keyword>
<dbReference type="GO" id="GO:0005975">
    <property type="term" value="P:carbohydrate metabolic process"/>
    <property type="evidence" value="ECO:0007669"/>
    <property type="project" value="InterPro"/>
</dbReference>
<organism evidence="14 15">
    <name type="scientific">candidate division WOR-1 bacterium RIFCSPHIGHO2_01_FULL_53_15</name>
    <dbReference type="NCBI Taxonomy" id="1802564"/>
    <lineage>
        <taxon>Bacteria</taxon>
        <taxon>Bacillati</taxon>
        <taxon>Saganbacteria</taxon>
    </lineage>
</organism>
<dbReference type="NCBIfam" id="TIGR01133">
    <property type="entry name" value="murG"/>
    <property type="match status" value="1"/>
</dbReference>
<dbReference type="Gene3D" id="3.40.50.2000">
    <property type="entry name" value="Glycogen Phosphorylase B"/>
    <property type="match status" value="2"/>
</dbReference>
<dbReference type="HAMAP" id="MF_00033">
    <property type="entry name" value="MurG"/>
    <property type="match status" value="1"/>
</dbReference>
<evidence type="ECO:0000313" key="14">
    <source>
        <dbReference type="EMBL" id="OGB89142.1"/>
    </source>
</evidence>
<name>A0A1F4Q1K4_UNCSA</name>
<dbReference type="GO" id="GO:0009252">
    <property type="term" value="P:peptidoglycan biosynthetic process"/>
    <property type="evidence" value="ECO:0007669"/>
    <property type="project" value="UniProtKB-UniRule"/>
</dbReference>
<dbReference type="GO" id="GO:0051301">
    <property type="term" value="P:cell division"/>
    <property type="evidence" value="ECO:0007669"/>
    <property type="project" value="UniProtKB-KW"/>
</dbReference>
<evidence type="ECO:0000256" key="9">
    <source>
        <dbReference type="ARBA" id="ARBA00023316"/>
    </source>
</evidence>
<feature type="binding site" evidence="10">
    <location>
        <position position="288"/>
    </location>
    <ligand>
        <name>UDP-N-acetyl-alpha-D-glucosamine</name>
        <dbReference type="ChEBI" id="CHEBI:57705"/>
    </ligand>
</feature>
<comment type="catalytic activity">
    <reaction evidence="10">
        <text>di-trans,octa-cis-undecaprenyl diphospho-N-acetyl-alpha-D-muramoyl-L-alanyl-D-glutamyl-meso-2,6-diaminopimeloyl-D-alanyl-D-alanine + UDP-N-acetyl-alpha-D-glucosamine = di-trans,octa-cis-undecaprenyl diphospho-[N-acetyl-alpha-D-glucosaminyl-(1-&gt;4)]-N-acetyl-alpha-D-muramoyl-L-alanyl-D-glutamyl-meso-2,6-diaminopimeloyl-D-alanyl-D-alanine + UDP + H(+)</text>
        <dbReference type="Rhea" id="RHEA:31227"/>
        <dbReference type="ChEBI" id="CHEBI:15378"/>
        <dbReference type="ChEBI" id="CHEBI:57705"/>
        <dbReference type="ChEBI" id="CHEBI:58223"/>
        <dbReference type="ChEBI" id="CHEBI:61387"/>
        <dbReference type="ChEBI" id="CHEBI:61388"/>
        <dbReference type="EC" id="2.4.1.227"/>
    </reaction>
</comment>
<dbReference type="EC" id="2.4.1.227" evidence="10"/>
<dbReference type="Pfam" id="PF03033">
    <property type="entry name" value="Glyco_transf_28"/>
    <property type="match status" value="1"/>
</dbReference>
<sequence>MRVAIVSGGTGGHVYPGIALADELKRSVPGAEILFLGSEEGLEKDVVPKAGYRLELIKARALMRKISYKAVSAPFVSLIGFFQALYILKKFSPRFLISTGGYASLPVVLAARCLGLPFYLQEQNVLPGFTNRLFGRSAGLVFLSFEASQRYLPGTVTGNPVRAAIIGADRGKARAKLGFSPETKVVLIIGGSQGARRMNRSVVSALPLIGPASKLGIIHLTGKRDAQMFSAANFSFYRRIDYLYNVAETLAAADLVVSRAGATAIAEFTARGLPMVLVPFPYSAEGHQEMNARLIEAAGAGIFIKDNEFTPEKFVSLVSGSALDLAALGAASKKMGEPRAAKKIIDHILVSLKK</sequence>
<comment type="function">
    <text evidence="10">Cell wall formation. Catalyzes the transfer of a GlcNAc subunit on undecaprenyl-pyrophosphoryl-MurNAc-pentapeptide (lipid intermediate I) to form undecaprenyl-pyrophosphoryl-MurNAc-(pentapeptide)GlcNAc (lipid intermediate II).</text>
</comment>
<feature type="binding site" evidence="10">
    <location>
        <position position="124"/>
    </location>
    <ligand>
        <name>UDP-N-acetyl-alpha-D-glucosamine</name>
        <dbReference type="ChEBI" id="CHEBI:57705"/>
    </ligand>
</feature>
<keyword evidence="4 10" id="KW-0808">Transferase</keyword>
<dbReference type="InterPro" id="IPR007235">
    <property type="entry name" value="Glyco_trans_28_C"/>
</dbReference>
<dbReference type="InterPro" id="IPR004276">
    <property type="entry name" value="GlycoTrans_28_N"/>
</dbReference>
<feature type="binding site" evidence="10">
    <location>
        <begin position="10"/>
        <end position="12"/>
    </location>
    <ligand>
        <name>UDP-N-acetyl-alpha-D-glucosamine</name>
        <dbReference type="ChEBI" id="CHEBI:57705"/>
    </ligand>
</feature>
<evidence type="ECO:0000256" key="6">
    <source>
        <dbReference type="ARBA" id="ARBA00022984"/>
    </source>
</evidence>
<dbReference type="GO" id="GO:0071555">
    <property type="term" value="P:cell wall organization"/>
    <property type="evidence" value="ECO:0007669"/>
    <property type="project" value="UniProtKB-KW"/>
</dbReference>
<evidence type="ECO:0000256" key="2">
    <source>
        <dbReference type="ARBA" id="ARBA00022618"/>
    </source>
</evidence>
<evidence type="ECO:0000256" key="5">
    <source>
        <dbReference type="ARBA" id="ARBA00022960"/>
    </source>
</evidence>
<evidence type="ECO:0000256" key="7">
    <source>
        <dbReference type="ARBA" id="ARBA00023136"/>
    </source>
</evidence>
<evidence type="ECO:0000256" key="1">
    <source>
        <dbReference type="ARBA" id="ARBA00022475"/>
    </source>
</evidence>
<dbReference type="GO" id="GO:0051991">
    <property type="term" value="F:UDP-N-acetyl-D-glucosamine:N-acetylmuramoyl-L-alanyl-D-glutamyl-meso-2,6-diaminopimelyl-D-alanyl-D-alanine-diphosphoundecaprenol 4-beta-N-acetylglucosaminlytransferase activity"/>
    <property type="evidence" value="ECO:0007669"/>
    <property type="project" value="RHEA"/>
</dbReference>
<dbReference type="CDD" id="cd03785">
    <property type="entry name" value="GT28_MurG"/>
    <property type="match status" value="1"/>
</dbReference>
<dbReference type="Pfam" id="PF04101">
    <property type="entry name" value="Glyco_tran_28_C"/>
    <property type="match status" value="1"/>
</dbReference>
<evidence type="ECO:0000256" key="10">
    <source>
        <dbReference type="HAMAP-Rule" id="MF_00033"/>
    </source>
</evidence>
<reference evidence="14 15" key="1">
    <citation type="journal article" date="2016" name="Nat. Commun.">
        <title>Thousands of microbial genomes shed light on interconnected biogeochemical processes in an aquifer system.</title>
        <authorList>
            <person name="Anantharaman K."/>
            <person name="Brown C.T."/>
            <person name="Hug L.A."/>
            <person name="Sharon I."/>
            <person name="Castelle C.J."/>
            <person name="Probst A.J."/>
            <person name="Thomas B.C."/>
            <person name="Singh A."/>
            <person name="Wilkins M.J."/>
            <person name="Karaoz U."/>
            <person name="Brodie E.L."/>
            <person name="Williams K.H."/>
            <person name="Hubbard S.S."/>
            <person name="Banfield J.F."/>
        </authorList>
    </citation>
    <scope>NUCLEOTIDE SEQUENCE [LARGE SCALE GENOMIC DNA]</scope>
</reference>
<comment type="subcellular location">
    <subcellularLocation>
        <location evidence="10">Cell membrane</location>
        <topology evidence="10">Peripheral membrane protein</topology>
        <orientation evidence="10">Cytoplasmic side</orientation>
    </subcellularLocation>
</comment>
<keyword evidence="1 10" id="KW-1003">Cell membrane</keyword>
<feature type="transmembrane region" description="Helical" evidence="11">
    <location>
        <begin position="66"/>
        <end position="88"/>
    </location>
</feature>
<feature type="domain" description="Glycosyl transferase family 28 C-terminal" evidence="13">
    <location>
        <begin position="185"/>
        <end position="342"/>
    </location>
</feature>
<comment type="pathway">
    <text evidence="10">Cell wall biogenesis; peptidoglycan biosynthesis.</text>
</comment>